<keyword evidence="2" id="KW-0675">Receptor</keyword>
<gene>
    <name evidence="2" type="ORF">Drose_26125</name>
</gene>
<accession>A0ABY5Z0R8</accession>
<dbReference type="Proteomes" id="UP001058271">
    <property type="component" value="Chromosome"/>
</dbReference>
<dbReference type="SUPFAM" id="SSF52200">
    <property type="entry name" value="Toll/Interleukin receptor TIR domain"/>
    <property type="match status" value="1"/>
</dbReference>
<sequence length="132" mass="15163">MSNQRYDVFPSLAGPDRDAVRRLYAALTSVGLTVFIDEREIREYHGITAEIEQAPHHSKALVAYYSRHFTSRTACQYELTAAFLAGQRDGDPTKRVLVFNPHEETDHLLPAELAEDKFDRLPAHTTPPRWRR</sequence>
<dbReference type="RefSeq" id="WP_260724005.1">
    <property type="nucleotide sequence ID" value="NZ_BAAABS010000018.1"/>
</dbReference>
<evidence type="ECO:0000313" key="3">
    <source>
        <dbReference type="Proteomes" id="UP001058271"/>
    </source>
</evidence>
<keyword evidence="3" id="KW-1185">Reference proteome</keyword>
<dbReference type="PROSITE" id="PS50104">
    <property type="entry name" value="TIR"/>
    <property type="match status" value="1"/>
</dbReference>
<dbReference type="InterPro" id="IPR000157">
    <property type="entry name" value="TIR_dom"/>
</dbReference>
<dbReference type="Gene3D" id="3.40.50.10140">
    <property type="entry name" value="Toll/interleukin-1 receptor homology (TIR) domain"/>
    <property type="match status" value="1"/>
</dbReference>
<feature type="domain" description="TIR" evidence="1">
    <location>
        <begin position="4"/>
        <end position="132"/>
    </location>
</feature>
<protein>
    <submittedName>
        <fullName evidence="2">Toll/interleukin-1 receptor domain-containing protein</fullName>
    </submittedName>
</protein>
<name>A0ABY5Z0R8_9ACTN</name>
<dbReference type="InterPro" id="IPR035897">
    <property type="entry name" value="Toll_tir_struct_dom_sf"/>
</dbReference>
<evidence type="ECO:0000259" key="1">
    <source>
        <dbReference type="PROSITE" id="PS50104"/>
    </source>
</evidence>
<organism evidence="2 3">
    <name type="scientific">Dactylosporangium roseum</name>
    <dbReference type="NCBI Taxonomy" id="47989"/>
    <lineage>
        <taxon>Bacteria</taxon>
        <taxon>Bacillati</taxon>
        <taxon>Actinomycetota</taxon>
        <taxon>Actinomycetes</taxon>
        <taxon>Micromonosporales</taxon>
        <taxon>Micromonosporaceae</taxon>
        <taxon>Dactylosporangium</taxon>
    </lineage>
</organism>
<reference evidence="2" key="1">
    <citation type="submission" date="2021-04" db="EMBL/GenBank/DDBJ databases">
        <title>Biosynthetic gene clusters of Dactylosporangioum roseum.</title>
        <authorList>
            <person name="Hartkoorn R.C."/>
            <person name="Beaudoing E."/>
            <person name="Hot D."/>
            <person name="Moureu S."/>
        </authorList>
    </citation>
    <scope>NUCLEOTIDE SEQUENCE</scope>
    <source>
        <strain evidence="2">NRRL B-16295</strain>
    </source>
</reference>
<dbReference type="EMBL" id="CP073721">
    <property type="protein sequence ID" value="UWZ34678.1"/>
    <property type="molecule type" value="Genomic_DNA"/>
</dbReference>
<proteinExistence type="predicted"/>
<evidence type="ECO:0000313" key="2">
    <source>
        <dbReference type="EMBL" id="UWZ34678.1"/>
    </source>
</evidence>
<dbReference type="Pfam" id="PF13676">
    <property type="entry name" value="TIR_2"/>
    <property type="match status" value="1"/>
</dbReference>